<dbReference type="InterPro" id="IPR011659">
    <property type="entry name" value="WD40"/>
</dbReference>
<dbReference type="AlphaFoldDB" id="A0A914EJ15"/>
<evidence type="ECO:0000256" key="1">
    <source>
        <dbReference type="ARBA" id="ARBA00009820"/>
    </source>
</evidence>
<evidence type="ECO:0000256" key="2">
    <source>
        <dbReference type="SAM" id="SignalP"/>
    </source>
</evidence>
<organism evidence="3 4">
    <name type="scientific">Acrobeloides nanus</name>
    <dbReference type="NCBI Taxonomy" id="290746"/>
    <lineage>
        <taxon>Eukaryota</taxon>
        <taxon>Metazoa</taxon>
        <taxon>Ecdysozoa</taxon>
        <taxon>Nematoda</taxon>
        <taxon>Chromadorea</taxon>
        <taxon>Rhabditida</taxon>
        <taxon>Tylenchina</taxon>
        <taxon>Cephalobomorpha</taxon>
        <taxon>Cephaloboidea</taxon>
        <taxon>Cephalobidae</taxon>
        <taxon>Acrobeloides</taxon>
    </lineage>
</organism>
<keyword evidence="2" id="KW-0732">Signal</keyword>
<dbReference type="SUPFAM" id="SSF69304">
    <property type="entry name" value="Tricorn protease N-terminal domain"/>
    <property type="match status" value="1"/>
</dbReference>
<accession>A0A914EJ15</accession>
<comment type="similarity">
    <text evidence="1">Belongs to the TolB family.</text>
</comment>
<keyword evidence="3" id="KW-1185">Reference proteome</keyword>
<feature type="signal peptide" evidence="2">
    <location>
        <begin position="1"/>
        <end position="21"/>
    </location>
</feature>
<dbReference type="WBParaSite" id="ACRNAN_scaffold826.g26831.t1">
    <property type="protein sequence ID" value="ACRNAN_scaffold826.g26831.t1"/>
    <property type="gene ID" value="ACRNAN_scaffold826.g26831"/>
</dbReference>
<evidence type="ECO:0000313" key="3">
    <source>
        <dbReference type="Proteomes" id="UP000887540"/>
    </source>
</evidence>
<evidence type="ECO:0000313" key="4">
    <source>
        <dbReference type="WBParaSite" id="ACRNAN_scaffold826.g26831.t1"/>
    </source>
</evidence>
<dbReference type="InterPro" id="IPR011042">
    <property type="entry name" value="6-blade_b-propeller_TolB-like"/>
</dbReference>
<feature type="chain" id="PRO_5037732054" evidence="2">
    <location>
        <begin position="22"/>
        <end position="815"/>
    </location>
</feature>
<dbReference type="PANTHER" id="PTHR36842">
    <property type="entry name" value="PROTEIN TOLB HOMOLOG"/>
    <property type="match status" value="1"/>
</dbReference>
<protein>
    <submittedName>
        <fullName evidence="4">Uncharacterized protein</fullName>
    </submittedName>
</protein>
<reference evidence="4" key="1">
    <citation type="submission" date="2022-11" db="UniProtKB">
        <authorList>
            <consortium name="WormBaseParasite"/>
        </authorList>
    </citation>
    <scope>IDENTIFICATION</scope>
</reference>
<dbReference type="Gene3D" id="2.120.10.30">
    <property type="entry name" value="TolB, C-terminal domain"/>
    <property type="match status" value="3"/>
</dbReference>
<name>A0A914EJ15_9BILA</name>
<proteinExistence type="inferred from homology"/>
<dbReference type="Proteomes" id="UP000887540">
    <property type="component" value="Unplaced"/>
</dbReference>
<dbReference type="SUPFAM" id="SSF82171">
    <property type="entry name" value="DPP6 N-terminal domain-like"/>
    <property type="match status" value="1"/>
</dbReference>
<dbReference type="PANTHER" id="PTHR36842:SF1">
    <property type="entry name" value="PROTEIN TOLB"/>
    <property type="match status" value="1"/>
</dbReference>
<sequence length="815" mass="90892">MLRKSLLITHFLLIFVQELHAQGSLTFPDEKYFQNIQQLTFTGRNTFPRFNDDGNQIVFTAREGAYGTSCNQVYKFNLQDIQELPARVSTTIGIAESPIFWPTTDYTTFESNFHYVVPFNTTDYSAVKTCPTPVCKSLNVSNDQKLKNYCTQFGPVKDIIPNTDIFVVNKYGNIINQTTPLAGHPNDGHYRGEPAISPDGKTLVVSRYMPHLNSTALYKRDASDASAAYTLLTTNMVGYYGGPSFSPDGKSIVFHGYNPNDTANTLMTTDQFVEMMMTYGILPLGQLQLYSINLDSTNLQKLTNDNSSNSFPRFIPNTSKIVYTSRVNGTNGWSISVLKTLDLKSNAIEIISNSTVSTIHAAFNSNGSKIVFASDRNSGGLEAYQLFVADVNWNGKMSADFQPIHAKKDEEEIAWQDIKTDSYDGVVHFQGEVHFQNVKQITFGGENAEGYFSFDDQKLTLQATGYGTTCDQIYQLDLRKDPRTQTLHRMSTGLGVCTCSYFFDNNRYALYAGTFASVKINSSTITDASCPYKTCSAANPNYKNDKTLQQLCNTSYTWDIYPEFDIYKINEYGNIIQRLTNSPGYDAEGVISPDGSLIAFTSMRHGDLDLYIMNSDGTNVRQITNVTGYDGGSFFSPDGKRLIFRASRPNTTEDIEKYKKLLSYNLVAPTQMELFVVNIDGTNMRQITHLGGANWAPYYLSDNKRVIFSSDHASTAGFGAFDLWVIRDDGTGLEQVTFDKIYFDSFPMMNYAGTKLVWGSSRNASSKDDINLFLADWVDPVESPTSTSAATTTTSATTTSYLFLLAFLFALAFSL</sequence>
<dbReference type="Pfam" id="PF07676">
    <property type="entry name" value="PD40"/>
    <property type="match status" value="8"/>
</dbReference>